<dbReference type="GO" id="GO:0042121">
    <property type="term" value="P:alginic acid biosynthetic process"/>
    <property type="evidence" value="ECO:0007669"/>
    <property type="project" value="UniProtKB-UniPathway"/>
</dbReference>
<dbReference type="CDD" id="cd00229">
    <property type="entry name" value="SGNH_hydrolase"/>
    <property type="match status" value="1"/>
</dbReference>
<protein>
    <recommendedName>
        <fullName evidence="7">AlgX/AlgJ SGNH hydrolase-like domain-containing protein</fullName>
    </recommendedName>
</protein>
<gene>
    <name evidence="8" type="ORF">A3J50_04255</name>
</gene>
<dbReference type="InterPro" id="IPR031811">
    <property type="entry name" value="ALGX/ALGJ_SGNH-like"/>
</dbReference>
<dbReference type="GO" id="GO:0016740">
    <property type="term" value="F:transferase activity"/>
    <property type="evidence" value="ECO:0007669"/>
    <property type="project" value="UniProtKB-KW"/>
</dbReference>
<keyword evidence="4" id="KW-0732">Signal</keyword>
<dbReference type="Gene3D" id="3.40.50.1110">
    <property type="entry name" value="SGNH hydrolase"/>
    <property type="match status" value="1"/>
</dbReference>
<keyword evidence="5" id="KW-0574">Periplasm</keyword>
<dbReference type="GO" id="GO:0042597">
    <property type="term" value="C:periplasmic space"/>
    <property type="evidence" value="ECO:0007669"/>
    <property type="project" value="UniProtKB-SubCell"/>
</dbReference>
<evidence type="ECO:0000259" key="7">
    <source>
        <dbReference type="Pfam" id="PF16822"/>
    </source>
</evidence>
<evidence type="ECO:0000313" key="8">
    <source>
        <dbReference type="EMBL" id="OGY30137.1"/>
    </source>
</evidence>
<evidence type="ECO:0000256" key="3">
    <source>
        <dbReference type="ARBA" id="ARBA00022679"/>
    </source>
</evidence>
<evidence type="ECO:0000256" key="5">
    <source>
        <dbReference type="ARBA" id="ARBA00022764"/>
    </source>
</evidence>
<organism evidence="8 9">
    <name type="scientific">Candidatus Woykebacteria bacterium RIFCSPHIGHO2_02_FULL_43_16b</name>
    <dbReference type="NCBI Taxonomy" id="1802601"/>
    <lineage>
        <taxon>Bacteria</taxon>
        <taxon>Candidatus Woykeibacteriota</taxon>
    </lineage>
</organism>
<evidence type="ECO:0000256" key="2">
    <source>
        <dbReference type="ARBA" id="ARBA00005182"/>
    </source>
</evidence>
<name>A0A1G1WSJ9_9BACT</name>
<feature type="domain" description="AlgX/AlgJ SGNH hydrolase-like" evidence="7">
    <location>
        <begin position="275"/>
        <end position="378"/>
    </location>
</feature>
<dbReference type="Pfam" id="PF16822">
    <property type="entry name" value="ALGX"/>
    <property type="match status" value="1"/>
</dbReference>
<dbReference type="EMBL" id="MHCX01000007">
    <property type="protein sequence ID" value="OGY30137.1"/>
    <property type="molecule type" value="Genomic_DNA"/>
</dbReference>
<proteinExistence type="predicted"/>
<dbReference type="SUPFAM" id="SSF52266">
    <property type="entry name" value="SGNH hydrolase"/>
    <property type="match status" value="1"/>
</dbReference>
<keyword evidence="3" id="KW-0808">Transferase</keyword>
<sequence length="387" mass="44960">MFKSLVRVVGILLLTLVVVFVIGELTVRYLQDRTKPPSKVRQRDSVTHHSFKPNTYDVARTPEWESHFSINSQGLRDREYNIEKPDNTYRILMVGDSFIEGQGQEIENTVSKLLEKSLAKPNSNKKVEVINAGVLSYSPLLEYQYLKARGLKLNPDLVILNFDMGDTIDDQWYESELIRDAEGQPKIFREPPDLYTDMYETNQFLPFIPKDLKSFLHQNSRLYLVLANSIKNKKLMLYPEIGSATIKPGIPGNDKLIVTRDNIENYDDLWTLTKSNLRLIKSLLKDKGVDFLLTTYPYGHQVSAEEWLEGRKVWFFESKVYDNDRAFKTLEEFSSSEGIKFHNMTSDFRAEKRHPIFFKIDGHWTKLGHQIAASSLEKYLLDNNYIK</sequence>
<dbReference type="UniPathway" id="UPA00286"/>
<comment type="subcellular location">
    <subcellularLocation>
        <location evidence="1">Periplasm</location>
    </subcellularLocation>
</comment>
<accession>A0A1G1WSJ9</accession>
<evidence type="ECO:0000256" key="4">
    <source>
        <dbReference type="ARBA" id="ARBA00022729"/>
    </source>
</evidence>
<reference evidence="8 9" key="1">
    <citation type="journal article" date="2016" name="Nat. Commun.">
        <title>Thousands of microbial genomes shed light on interconnected biogeochemical processes in an aquifer system.</title>
        <authorList>
            <person name="Anantharaman K."/>
            <person name="Brown C.T."/>
            <person name="Hug L.A."/>
            <person name="Sharon I."/>
            <person name="Castelle C.J."/>
            <person name="Probst A.J."/>
            <person name="Thomas B.C."/>
            <person name="Singh A."/>
            <person name="Wilkins M.J."/>
            <person name="Karaoz U."/>
            <person name="Brodie E.L."/>
            <person name="Williams K.H."/>
            <person name="Hubbard S.S."/>
            <person name="Banfield J.F."/>
        </authorList>
    </citation>
    <scope>NUCLEOTIDE SEQUENCE [LARGE SCALE GENOMIC DNA]</scope>
</reference>
<evidence type="ECO:0000256" key="1">
    <source>
        <dbReference type="ARBA" id="ARBA00004418"/>
    </source>
</evidence>
<comment type="caution">
    <text evidence="8">The sequence shown here is derived from an EMBL/GenBank/DDBJ whole genome shotgun (WGS) entry which is preliminary data.</text>
</comment>
<evidence type="ECO:0000313" key="9">
    <source>
        <dbReference type="Proteomes" id="UP000177821"/>
    </source>
</evidence>
<dbReference type="AlphaFoldDB" id="A0A1G1WSJ9"/>
<comment type="pathway">
    <text evidence="2">Glycan biosynthesis; alginate biosynthesis.</text>
</comment>
<keyword evidence="6" id="KW-0016">Alginate biosynthesis</keyword>
<dbReference type="Proteomes" id="UP000177821">
    <property type="component" value="Unassembled WGS sequence"/>
</dbReference>
<dbReference type="InterPro" id="IPR036514">
    <property type="entry name" value="SGNH_hydro_sf"/>
</dbReference>
<evidence type="ECO:0000256" key="6">
    <source>
        <dbReference type="ARBA" id="ARBA00022841"/>
    </source>
</evidence>